<evidence type="ECO:0000313" key="1">
    <source>
        <dbReference type="EMBL" id="GFR74717.1"/>
    </source>
</evidence>
<proteinExistence type="predicted"/>
<sequence length="91" mass="10570">MWREAYEDSNETDISKQYVAAIDKQDMGSMSGKLELEENYNQSDGRDHSYFIYDSIMARLMEQAELARTQNDHFIPKYAAGRGLIELRKSP</sequence>
<organism evidence="1 2">
    <name type="scientific">Elysia marginata</name>
    <dbReference type="NCBI Taxonomy" id="1093978"/>
    <lineage>
        <taxon>Eukaryota</taxon>
        <taxon>Metazoa</taxon>
        <taxon>Spiralia</taxon>
        <taxon>Lophotrochozoa</taxon>
        <taxon>Mollusca</taxon>
        <taxon>Gastropoda</taxon>
        <taxon>Heterobranchia</taxon>
        <taxon>Euthyneura</taxon>
        <taxon>Panpulmonata</taxon>
        <taxon>Sacoglossa</taxon>
        <taxon>Placobranchoidea</taxon>
        <taxon>Plakobranchidae</taxon>
        <taxon>Elysia</taxon>
    </lineage>
</organism>
<gene>
    <name evidence="1" type="ORF">ElyMa_005761300</name>
</gene>
<reference evidence="1 2" key="1">
    <citation type="journal article" date="2021" name="Elife">
        <title>Chloroplast acquisition without the gene transfer in kleptoplastic sea slugs, Plakobranchus ocellatus.</title>
        <authorList>
            <person name="Maeda T."/>
            <person name="Takahashi S."/>
            <person name="Yoshida T."/>
            <person name="Shimamura S."/>
            <person name="Takaki Y."/>
            <person name="Nagai Y."/>
            <person name="Toyoda A."/>
            <person name="Suzuki Y."/>
            <person name="Arimoto A."/>
            <person name="Ishii H."/>
            <person name="Satoh N."/>
            <person name="Nishiyama T."/>
            <person name="Hasebe M."/>
            <person name="Maruyama T."/>
            <person name="Minagawa J."/>
            <person name="Obokata J."/>
            <person name="Shigenobu S."/>
        </authorList>
    </citation>
    <scope>NUCLEOTIDE SEQUENCE [LARGE SCALE GENOMIC DNA]</scope>
</reference>
<accession>A0AAV4FN51</accession>
<name>A0AAV4FN51_9GAST</name>
<dbReference type="EMBL" id="BMAT01011537">
    <property type="protein sequence ID" value="GFR74717.1"/>
    <property type="molecule type" value="Genomic_DNA"/>
</dbReference>
<keyword evidence="2" id="KW-1185">Reference proteome</keyword>
<evidence type="ECO:0000313" key="2">
    <source>
        <dbReference type="Proteomes" id="UP000762676"/>
    </source>
</evidence>
<comment type="caution">
    <text evidence="1">The sequence shown here is derived from an EMBL/GenBank/DDBJ whole genome shotgun (WGS) entry which is preliminary data.</text>
</comment>
<dbReference type="Proteomes" id="UP000762676">
    <property type="component" value="Unassembled WGS sequence"/>
</dbReference>
<dbReference type="AlphaFoldDB" id="A0AAV4FN51"/>
<protein>
    <submittedName>
        <fullName evidence="1">Uncharacterized protein</fullName>
    </submittedName>
</protein>